<evidence type="ECO:0000313" key="2">
    <source>
        <dbReference type="Proteomes" id="UP000887097"/>
    </source>
</evidence>
<dbReference type="EMBL" id="BPTT01000001">
    <property type="protein sequence ID" value="GJG34832.1"/>
    <property type="molecule type" value="Genomic_DNA"/>
</dbReference>
<dbReference type="Proteomes" id="UP000887097">
    <property type="component" value="Unassembled WGS sequence"/>
</dbReference>
<name>A0AA37MQC9_XYLRU</name>
<accession>A0AA37MQC9</accession>
<comment type="caution">
    <text evidence="1">The sequence shown here is derived from an EMBL/GenBank/DDBJ whole genome shotgun (WGS) entry which is preliminary data.</text>
</comment>
<proteinExistence type="predicted"/>
<evidence type="ECO:0000313" key="1">
    <source>
        <dbReference type="EMBL" id="GJG34832.1"/>
    </source>
</evidence>
<reference evidence="1" key="1">
    <citation type="submission" date="2021-08" db="EMBL/GenBank/DDBJ databases">
        <title>Prevotella lacticifex sp. nov., isolated from rumen of cow.</title>
        <authorList>
            <person name="Shinkai T."/>
            <person name="Ikeyama N."/>
            <person name="Kumagai M."/>
            <person name="Ohmori H."/>
            <person name="Sakamoto M."/>
            <person name="Ohkuma M."/>
            <person name="Mitsumori M."/>
        </authorList>
    </citation>
    <scope>NUCLEOTIDE SEQUENCE</scope>
    <source>
        <strain evidence="1">JCM 8259</strain>
    </source>
</reference>
<evidence type="ECO:0008006" key="3">
    <source>
        <dbReference type="Google" id="ProtNLM"/>
    </source>
</evidence>
<sequence length="86" mass="10182">MNKKDKLIKRFKTQPRDFTFDEVVTLFQGCGFELEHKGSTSGSRVKFYNAKDENSYIMHKPHPSNIIKGYMMRDILNYLLTNNYIK</sequence>
<gene>
    <name evidence="1" type="ORF">PRMUPPPA20_29410</name>
</gene>
<dbReference type="InterPro" id="IPR012933">
    <property type="entry name" value="HicA_mRNA_interferase"/>
</dbReference>
<dbReference type="AlphaFoldDB" id="A0AA37MQC9"/>
<protein>
    <recommendedName>
        <fullName evidence="3">HicA toxin of toxin-antitoxin</fullName>
    </recommendedName>
</protein>
<dbReference type="GeneID" id="31501957"/>
<dbReference type="Pfam" id="PF07927">
    <property type="entry name" value="HicA_toxin"/>
    <property type="match status" value="1"/>
</dbReference>
<dbReference type="RefSeq" id="WP_041386227.1">
    <property type="nucleotide sequence ID" value="NZ_BPTT01000001.1"/>
</dbReference>
<dbReference type="GO" id="GO:0003729">
    <property type="term" value="F:mRNA binding"/>
    <property type="evidence" value="ECO:0007669"/>
    <property type="project" value="InterPro"/>
</dbReference>
<organism evidence="1 2">
    <name type="scientific">Xylanibacter ruminicola</name>
    <name type="common">Prevotella ruminicola</name>
    <dbReference type="NCBI Taxonomy" id="839"/>
    <lineage>
        <taxon>Bacteria</taxon>
        <taxon>Pseudomonadati</taxon>
        <taxon>Bacteroidota</taxon>
        <taxon>Bacteroidia</taxon>
        <taxon>Bacteroidales</taxon>
        <taxon>Prevotellaceae</taxon>
        <taxon>Xylanibacter</taxon>
    </lineage>
</organism>